<evidence type="ECO:0000313" key="5">
    <source>
        <dbReference type="Proteomes" id="UP000014387"/>
    </source>
</evidence>
<evidence type="ECO:0000313" key="4">
    <source>
        <dbReference type="EMBL" id="EPD31391.1"/>
    </source>
</evidence>
<sequence>MVRKLLKTVLTGFLGVSVLLGVPLACNASPVGDPDKVSPADITCDKASLTIVLPDANPDPADPGIYPYGDGSGYVISLSRIEDIDLTDAKQWDNIRKLTPQAARQHKLASPVSVTTTKDKQARFTDLPVGVYLATVQPPAVKDQLNPRVADFVVTAPLALEDGWHCDATLWAKAVPGVELPPTHPTTPETQPTPPATHPTPPVTVPTEPKKPPLPKTGVALAGIGGVALVTLGLGTMLMVARNRAERAE</sequence>
<feature type="region of interest" description="Disordered" evidence="1">
    <location>
        <begin position="179"/>
        <end position="216"/>
    </location>
</feature>
<keyword evidence="5" id="KW-1185">Reference proteome</keyword>
<feature type="transmembrane region" description="Helical" evidence="2">
    <location>
        <begin position="219"/>
        <end position="241"/>
    </location>
</feature>
<evidence type="ECO:0000256" key="2">
    <source>
        <dbReference type="SAM" id="Phobius"/>
    </source>
</evidence>
<keyword evidence="2" id="KW-1133">Transmembrane helix</keyword>
<dbReference type="GO" id="GO:0005975">
    <property type="term" value="P:carbohydrate metabolic process"/>
    <property type="evidence" value="ECO:0007669"/>
    <property type="project" value="UniProtKB-ARBA"/>
</dbReference>
<feature type="compositionally biased region" description="Pro residues" evidence="1">
    <location>
        <begin position="191"/>
        <end position="204"/>
    </location>
</feature>
<dbReference type="Proteomes" id="UP000014387">
    <property type="component" value="Unassembled WGS sequence"/>
</dbReference>
<feature type="chain" id="PRO_5040849849" description="Gram-positive pilin subunit D1 N-terminal domain-containing protein" evidence="3">
    <location>
        <begin position="29"/>
        <end position="249"/>
    </location>
</feature>
<accession>A0A9W5RFC0</accession>
<feature type="signal peptide" evidence="3">
    <location>
        <begin position="1"/>
        <end position="28"/>
    </location>
</feature>
<name>A0A9W5RFC0_9ACTO</name>
<gene>
    <name evidence="4" type="ORF">HMPREF9238_01162</name>
</gene>
<evidence type="ECO:0000256" key="3">
    <source>
        <dbReference type="SAM" id="SignalP"/>
    </source>
</evidence>
<evidence type="ECO:0000256" key="1">
    <source>
        <dbReference type="SAM" id="MobiDB-lite"/>
    </source>
</evidence>
<dbReference type="AlphaFoldDB" id="A0A9W5RFC0"/>
<keyword evidence="2" id="KW-0812">Transmembrane</keyword>
<reference evidence="4 5" key="1">
    <citation type="submission" date="2013-05" db="EMBL/GenBank/DDBJ databases">
        <title>The Genome Sequence of Actinomyces europaeus ACS-120-V-COL10B.</title>
        <authorList>
            <consortium name="The Broad Institute Genomics Platform"/>
            <person name="Earl A."/>
            <person name="Ward D."/>
            <person name="Feldgarden M."/>
            <person name="Gevers D."/>
            <person name="Saerens B."/>
            <person name="Vaneechoutte M."/>
            <person name="Walker B."/>
            <person name="Young S."/>
            <person name="Zeng Q."/>
            <person name="Gargeya S."/>
            <person name="Fitzgerald M."/>
            <person name="Haas B."/>
            <person name="Abouelleil A."/>
            <person name="Allen A.W."/>
            <person name="Alvarado L."/>
            <person name="Arachchi H.M."/>
            <person name="Berlin A.M."/>
            <person name="Chapman S.B."/>
            <person name="Gainer-Dewar J."/>
            <person name="Goldberg J."/>
            <person name="Griggs A."/>
            <person name="Gujja S."/>
            <person name="Hansen M."/>
            <person name="Howarth C."/>
            <person name="Imamovic A."/>
            <person name="Ireland A."/>
            <person name="Larimer J."/>
            <person name="McCowan C."/>
            <person name="Murphy C."/>
            <person name="Pearson M."/>
            <person name="Poon T.W."/>
            <person name="Priest M."/>
            <person name="Roberts A."/>
            <person name="Saif S."/>
            <person name="Shea T."/>
            <person name="Sisk P."/>
            <person name="Sykes S."/>
            <person name="Wortman J."/>
            <person name="Nusbaum C."/>
            <person name="Birren B."/>
        </authorList>
    </citation>
    <scope>NUCLEOTIDE SEQUENCE [LARGE SCALE GENOMIC DNA]</scope>
    <source>
        <strain evidence="4 5">ACS-120-V-Col10b</strain>
    </source>
</reference>
<keyword evidence="3" id="KW-0732">Signal</keyword>
<dbReference type="InterPro" id="IPR013783">
    <property type="entry name" value="Ig-like_fold"/>
</dbReference>
<comment type="caution">
    <text evidence="4">The sequence shown here is derived from an EMBL/GenBank/DDBJ whole genome shotgun (WGS) entry which is preliminary data.</text>
</comment>
<dbReference type="Gene3D" id="2.60.40.10">
    <property type="entry name" value="Immunoglobulins"/>
    <property type="match status" value="1"/>
</dbReference>
<protein>
    <recommendedName>
        <fullName evidence="6">Gram-positive pilin subunit D1 N-terminal domain-containing protein</fullName>
    </recommendedName>
</protein>
<organism evidence="4 5">
    <name type="scientific">Gleimia europaea ACS-120-V-Col10b</name>
    <dbReference type="NCBI Taxonomy" id="883069"/>
    <lineage>
        <taxon>Bacteria</taxon>
        <taxon>Bacillati</taxon>
        <taxon>Actinomycetota</taxon>
        <taxon>Actinomycetes</taxon>
        <taxon>Actinomycetales</taxon>
        <taxon>Actinomycetaceae</taxon>
        <taxon>Gleimia</taxon>
    </lineage>
</organism>
<dbReference type="EMBL" id="AGWN01000001">
    <property type="protein sequence ID" value="EPD31391.1"/>
    <property type="molecule type" value="Genomic_DNA"/>
</dbReference>
<evidence type="ECO:0008006" key="6">
    <source>
        <dbReference type="Google" id="ProtNLM"/>
    </source>
</evidence>
<proteinExistence type="predicted"/>
<keyword evidence="2" id="KW-0472">Membrane</keyword>
<feature type="compositionally biased region" description="Low complexity" evidence="1">
    <location>
        <begin position="179"/>
        <end position="190"/>
    </location>
</feature>